<evidence type="ECO:0000313" key="10">
    <source>
        <dbReference type="Proteomes" id="UP000528457"/>
    </source>
</evidence>
<evidence type="ECO:0000256" key="2">
    <source>
        <dbReference type="ARBA" id="ARBA00010735"/>
    </source>
</evidence>
<comment type="similarity">
    <text evidence="2">Belongs to the AzlC family.</text>
</comment>
<keyword evidence="3" id="KW-0813">Transport</keyword>
<evidence type="ECO:0000256" key="5">
    <source>
        <dbReference type="ARBA" id="ARBA00022692"/>
    </source>
</evidence>
<protein>
    <submittedName>
        <fullName evidence="9">4-azaleucine resistance transporter AzlC</fullName>
    </submittedName>
</protein>
<dbReference type="Proteomes" id="UP000528457">
    <property type="component" value="Unassembled WGS sequence"/>
</dbReference>
<keyword evidence="4" id="KW-1003">Cell membrane</keyword>
<keyword evidence="7 8" id="KW-0472">Membrane</keyword>
<dbReference type="Pfam" id="PF03591">
    <property type="entry name" value="AzlC"/>
    <property type="match status" value="1"/>
</dbReference>
<evidence type="ECO:0000256" key="4">
    <source>
        <dbReference type="ARBA" id="ARBA00022475"/>
    </source>
</evidence>
<gene>
    <name evidence="9" type="ORF">HNR48_000264</name>
</gene>
<dbReference type="AlphaFoldDB" id="A0A7X0JRD2"/>
<dbReference type="GO" id="GO:0005886">
    <property type="term" value="C:plasma membrane"/>
    <property type="evidence" value="ECO:0007669"/>
    <property type="project" value="UniProtKB-SubCell"/>
</dbReference>
<evidence type="ECO:0000256" key="7">
    <source>
        <dbReference type="ARBA" id="ARBA00023136"/>
    </source>
</evidence>
<dbReference type="RefSeq" id="WP_166852615.1">
    <property type="nucleotide sequence ID" value="NZ_JAAONY010000001.1"/>
</dbReference>
<comment type="caution">
    <text evidence="9">The sequence shown here is derived from an EMBL/GenBank/DDBJ whole genome shotgun (WGS) entry which is preliminary data.</text>
</comment>
<evidence type="ECO:0000256" key="8">
    <source>
        <dbReference type="SAM" id="Phobius"/>
    </source>
</evidence>
<proteinExistence type="inferred from homology"/>
<feature type="transmembrane region" description="Helical" evidence="8">
    <location>
        <begin position="201"/>
        <end position="221"/>
    </location>
</feature>
<reference evidence="9 10" key="1">
    <citation type="submission" date="2020-08" db="EMBL/GenBank/DDBJ databases">
        <title>Genomic Encyclopedia of Type Strains, Phase IV (KMG-IV): sequencing the most valuable type-strain genomes for metagenomic binning, comparative biology and taxonomic classification.</title>
        <authorList>
            <person name="Goeker M."/>
        </authorList>
    </citation>
    <scope>NUCLEOTIDE SEQUENCE [LARGE SCALE GENOMIC DNA]</scope>
    <source>
        <strain evidence="9 10">DSM 22368</strain>
    </source>
</reference>
<sequence length="244" mass="26329">MHSSKREIWLGTLAMTPLSIAVAPWGFLVGAYALEVGLSPLEAQSLSLFVFAGTSQLVALGLMQAQAGFVAIMLTTLLITSRHLLYSMALRDKISPLPARWRYGLGFLLTDELFVHTPSNDGKPLNRWYALGAGLSFYIAWNLATLLGIIAGSSIPNLTELGLEFAVVATFTAMLVPMIRSLAIACCCATASTVAVLSAMLGWQAGLLLAILSGMFAGYLWEQVSEYLQLKRPWGTPSNQEEQA</sequence>
<evidence type="ECO:0000256" key="1">
    <source>
        <dbReference type="ARBA" id="ARBA00004651"/>
    </source>
</evidence>
<feature type="transmembrane region" description="Helical" evidence="8">
    <location>
        <begin position="128"/>
        <end position="153"/>
    </location>
</feature>
<dbReference type="PANTHER" id="PTHR34979">
    <property type="entry name" value="INNER MEMBRANE PROTEIN YGAZ"/>
    <property type="match status" value="1"/>
</dbReference>
<dbReference type="GO" id="GO:1903785">
    <property type="term" value="P:L-valine transmembrane transport"/>
    <property type="evidence" value="ECO:0007669"/>
    <property type="project" value="TreeGrafter"/>
</dbReference>
<keyword evidence="10" id="KW-1185">Reference proteome</keyword>
<feature type="transmembrane region" description="Helical" evidence="8">
    <location>
        <begin position="12"/>
        <end position="34"/>
    </location>
</feature>
<name>A0A7X0JRD2_9GAMM</name>
<keyword evidence="5 8" id="KW-0812">Transmembrane</keyword>
<keyword evidence="6 8" id="KW-1133">Transmembrane helix</keyword>
<comment type="subcellular location">
    <subcellularLocation>
        <location evidence="1">Cell membrane</location>
        <topology evidence="1">Multi-pass membrane protein</topology>
    </subcellularLocation>
</comment>
<dbReference type="InterPro" id="IPR011606">
    <property type="entry name" value="Brnchd-chn_aa_trnsp_permease"/>
</dbReference>
<evidence type="ECO:0000256" key="6">
    <source>
        <dbReference type="ARBA" id="ARBA00022989"/>
    </source>
</evidence>
<evidence type="ECO:0000256" key="3">
    <source>
        <dbReference type="ARBA" id="ARBA00022448"/>
    </source>
</evidence>
<feature type="transmembrane region" description="Helical" evidence="8">
    <location>
        <begin position="165"/>
        <end position="195"/>
    </location>
</feature>
<accession>A0A7X0JRD2</accession>
<organism evidence="9 10">
    <name type="scientific">Pseudoteredinibacter isoporae</name>
    <dbReference type="NCBI Taxonomy" id="570281"/>
    <lineage>
        <taxon>Bacteria</taxon>
        <taxon>Pseudomonadati</taxon>
        <taxon>Pseudomonadota</taxon>
        <taxon>Gammaproteobacteria</taxon>
        <taxon>Cellvibrionales</taxon>
        <taxon>Cellvibrionaceae</taxon>
        <taxon>Pseudoteredinibacter</taxon>
    </lineage>
</organism>
<dbReference type="EMBL" id="JACHHT010000001">
    <property type="protein sequence ID" value="MBB6519986.1"/>
    <property type="molecule type" value="Genomic_DNA"/>
</dbReference>
<feature type="transmembrane region" description="Helical" evidence="8">
    <location>
        <begin position="46"/>
        <end position="79"/>
    </location>
</feature>
<dbReference type="InParanoid" id="A0A7X0JRD2"/>
<dbReference type="PANTHER" id="PTHR34979:SF1">
    <property type="entry name" value="INNER MEMBRANE PROTEIN YGAZ"/>
    <property type="match status" value="1"/>
</dbReference>
<evidence type="ECO:0000313" key="9">
    <source>
        <dbReference type="EMBL" id="MBB6519986.1"/>
    </source>
</evidence>